<evidence type="ECO:0000313" key="5">
    <source>
        <dbReference type="Proteomes" id="UP000319818"/>
    </source>
</evidence>
<evidence type="ECO:0000313" key="4">
    <source>
        <dbReference type="EMBL" id="TQM45329.1"/>
    </source>
</evidence>
<proteinExistence type="inferred from homology"/>
<protein>
    <submittedName>
        <fullName evidence="4">Succinate-semialdehyde dehydrogenase/glutarate-semialdehyde dehydrogenase</fullName>
    </submittedName>
</protein>
<accession>A0A543GGX7</accession>
<keyword evidence="2" id="KW-0560">Oxidoreductase</keyword>
<dbReference type="FunFam" id="3.40.605.10:FF:000007">
    <property type="entry name" value="NAD/NADP-dependent betaine aldehyde dehydrogenase"/>
    <property type="match status" value="1"/>
</dbReference>
<name>A0A543GGX7_9PSEU</name>
<dbReference type="InterPro" id="IPR016163">
    <property type="entry name" value="Ald_DH_C"/>
</dbReference>
<dbReference type="GO" id="GO:0004777">
    <property type="term" value="F:succinate-semialdehyde dehydrogenase (NAD+) activity"/>
    <property type="evidence" value="ECO:0007669"/>
    <property type="project" value="TreeGrafter"/>
</dbReference>
<dbReference type="CDD" id="cd07103">
    <property type="entry name" value="ALDH_F5_SSADH_GabD"/>
    <property type="match status" value="1"/>
</dbReference>
<evidence type="ECO:0000259" key="3">
    <source>
        <dbReference type="Pfam" id="PF00171"/>
    </source>
</evidence>
<dbReference type="Proteomes" id="UP000319818">
    <property type="component" value="Unassembled WGS sequence"/>
</dbReference>
<dbReference type="AlphaFoldDB" id="A0A543GGX7"/>
<dbReference type="RefSeq" id="WP_142100828.1">
    <property type="nucleotide sequence ID" value="NZ_VFPH01000001.1"/>
</dbReference>
<reference evidence="4 5" key="1">
    <citation type="submission" date="2019-06" db="EMBL/GenBank/DDBJ databases">
        <title>Sequencing the genomes of 1000 actinobacteria strains.</title>
        <authorList>
            <person name="Klenk H.-P."/>
        </authorList>
    </citation>
    <scope>NUCLEOTIDE SEQUENCE [LARGE SCALE GENOMIC DNA]</scope>
    <source>
        <strain evidence="4 5">DSM 45511</strain>
    </source>
</reference>
<dbReference type="InterPro" id="IPR050740">
    <property type="entry name" value="Aldehyde_DH_Superfamily"/>
</dbReference>
<keyword evidence="5" id="KW-1185">Reference proteome</keyword>
<dbReference type="GO" id="GO:0009450">
    <property type="term" value="P:gamma-aminobutyric acid catabolic process"/>
    <property type="evidence" value="ECO:0007669"/>
    <property type="project" value="TreeGrafter"/>
</dbReference>
<dbReference type="EMBL" id="VFPH01000001">
    <property type="protein sequence ID" value="TQM45329.1"/>
    <property type="molecule type" value="Genomic_DNA"/>
</dbReference>
<dbReference type="PANTHER" id="PTHR43353:SF5">
    <property type="entry name" value="SUCCINATE-SEMIALDEHYDE DEHYDROGENASE, MITOCHONDRIAL"/>
    <property type="match status" value="1"/>
</dbReference>
<dbReference type="InterPro" id="IPR016161">
    <property type="entry name" value="Ald_DH/histidinol_DH"/>
</dbReference>
<gene>
    <name evidence="4" type="ORF">FB388_2729</name>
</gene>
<dbReference type="InterPro" id="IPR016162">
    <property type="entry name" value="Ald_DH_N"/>
</dbReference>
<comment type="caution">
    <text evidence="4">The sequence shown here is derived from an EMBL/GenBank/DDBJ whole genome shotgun (WGS) entry which is preliminary data.</text>
</comment>
<comment type="similarity">
    <text evidence="1">Belongs to the aldehyde dehydrogenase family.</text>
</comment>
<dbReference type="SUPFAM" id="SSF53720">
    <property type="entry name" value="ALDH-like"/>
    <property type="match status" value="1"/>
</dbReference>
<dbReference type="Gene3D" id="3.40.309.10">
    <property type="entry name" value="Aldehyde Dehydrogenase, Chain A, domain 2"/>
    <property type="match status" value="1"/>
</dbReference>
<dbReference type="PANTHER" id="PTHR43353">
    <property type="entry name" value="SUCCINATE-SEMIALDEHYDE DEHYDROGENASE, MITOCHONDRIAL"/>
    <property type="match status" value="1"/>
</dbReference>
<sequence length="481" mass="50106">MSGVPERLFVGGVWRDASDGRTIDVHDPATGDVVARVPNAADDDLDDVLAAAAAGFATWRRTAPAERAAVLRRAALLLAERAEEVAAVLTQEQGKPLAEARAEVRQAGEYFDWFAGEAVRSYGRVLATEPGRRSWVERRPVGPVAAFTAWNFPASLPARKLAPAVAYGCSIVLCPAVEAPRTAMALVAALQDAGVPDGVVNLVTGDPPRVSTHLIASPTISKITLTGSVPVGQELVRLSATHLQPLTLELGGHAPVLVLDDLDDEAVERAAATVVRAKFRNAGQVCVSPSRIFVQDGVHDRFVAAVLDRVAELRVGPGADPDTDVGPLANERRRAAVAELVDKAAADGAAVRCGGRVPDGPGWFYPPTVLTDVPPGAALLAEEPFGPILPVLRFTDLDEGLARAGHVPYGLAAYVFTCDLARADTVVAGLDVGMIGVNETALASAASPFGGVHLSGYGREGGTESLEAYTVATAVTTKGTP</sequence>
<dbReference type="OrthoDB" id="6882680at2"/>
<dbReference type="InterPro" id="IPR015590">
    <property type="entry name" value="Aldehyde_DH_dom"/>
</dbReference>
<organism evidence="4 5">
    <name type="scientific">Pseudonocardia cypriaca</name>
    <dbReference type="NCBI Taxonomy" id="882449"/>
    <lineage>
        <taxon>Bacteria</taxon>
        <taxon>Bacillati</taxon>
        <taxon>Actinomycetota</taxon>
        <taxon>Actinomycetes</taxon>
        <taxon>Pseudonocardiales</taxon>
        <taxon>Pseudonocardiaceae</taxon>
        <taxon>Pseudonocardia</taxon>
    </lineage>
</organism>
<evidence type="ECO:0000256" key="1">
    <source>
        <dbReference type="ARBA" id="ARBA00009986"/>
    </source>
</evidence>
<evidence type="ECO:0000256" key="2">
    <source>
        <dbReference type="ARBA" id="ARBA00023002"/>
    </source>
</evidence>
<dbReference type="Pfam" id="PF00171">
    <property type="entry name" value="Aldedh"/>
    <property type="match status" value="1"/>
</dbReference>
<dbReference type="Gene3D" id="3.40.605.10">
    <property type="entry name" value="Aldehyde Dehydrogenase, Chain A, domain 1"/>
    <property type="match status" value="1"/>
</dbReference>
<feature type="domain" description="Aldehyde dehydrogenase" evidence="3">
    <location>
        <begin position="14"/>
        <end position="474"/>
    </location>
</feature>